<dbReference type="InterPro" id="IPR006574">
    <property type="entry name" value="PRY"/>
</dbReference>
<dbReference type="GO" id="GO:0008270">
    <property type="term" value="F:zinc ion binding"/>
    <property type="evidence" value="ECO:0007669"/>
    <property type="project" value="UniProtKB-KW"/>
</dbReference>
<dbReference type="InterPro" id="IPR058030">
    <property type="entry name" value="TRIM8/14/16/25/29/45/65_CC"/>
</dbReference>
<dbReference type="InterPro" id="IPR017907">
    <property type="entry name" value="Znf_RING_CS"/>
</dbReference>
<feature type="compositionally biased region" description="Basic and acidic residues" evidence="8">
    <location>
        <begin position="68"/>
        <end position="77"/>
    </location>
</feature>
<dbReference type="InterPro" id="IPR013320">
    <property type="entry name" value="ConA-like_dom_sf"/>
</dbReference>
<dbReference type="CDD" id="cd19769">
    <property type="entry name" value="Bbox2_TRIM16-like"/>
    <property type="match status" value="1"/>
</dbReference>
<dbReference type="SMART" id="SM00449">
    <property type="entry name" value="SPRY"/>
    <property type="match status" value="1"/>
</dbReference>
<dbReference type="Pfam" id="PF25600">
    <property type="entry name" value="TRIM_CC"/>
    <property type="match status" value="1"/>
</dbReference>
<dbReference type="CDD" id="cd16040">
    <property type="entry name" value="SPRY_PRY_SNTX"/>
    <property type="match status" value="1"/>
</dbReference>
<keyword evidence="3 6" id="KW-0863">Zinc-finger</keyword>
<proteinExistence type="predicted"/>
<evidence type="ECO:0000259" key="10">
    <source>
        <dbReference type="PROSITE" id="PS50119"/>
    </source>
</evidence>
<dbReference type="SUPFAM" id="SSF57845">
    <property type="entry name" value="B-box zinc-binding domain"/>
    <property type="match status" value="1"/>
</dbReference>
<feature type="domain" description="B box-type" evidence="10">
    <location>
        <begin position="88"/>
        <end position="128"/>
    </location>
</feature>
<feature type="coiled-coil region" evidence="7">
    <location>
        <begin position="208"/>
        <end position="238"/>
    </location>
</feature>
<evidence type="ECO:0000313" key="12">
    <source>
        <dbReference type="Ensembl" id="ENSORLP00020034229.1"/>
    </source>
</evidence>
<dbReference type="InterPro" id="IPR001870">
    <property type="entry name" value="B30.2/SPRY"/>
</dbReference>
<evidence type="ECO:0000256" key="8">
    <source>
        <dbReference type="SAM" id="MobiDB-lite"/>
    </source>
</evidence>
<dbReference type="InterPro" id="IPR000315">
    <property type="entry name" value="Znf_B-box"/>
</dbReference>
<dbReference type="InterPro" id="IPR003877">
    <property type="entry name" value="SPRY_dom"/>
</dbReference>
<sequence>DKTWSPSPDGEALSCSVCLGLLEDPTTLPCGHSYCMSCIRTYWSKGNQRRTPSCPQCRRTFTFRPLVEQKKTSDGKKKQFGPSASQKDKHDICPHHNEELKIVCRTDQQFICHVCLMDEHRGHEAAQIAEERSEKQRKLQETRQRAQKKIQDCAKAVKELQQKVKNIKVGFEKTLEDNEGIFSEMIRLILTRRSEAKELIRYLQEFEVSRVLDLQEKLEEEIRDLKSKDREMEQLSHTEDHSQFLHRYPSLSALSESTHLSSFHLSPVRNGEEVTAAVAHVRDKLKKLLEDNWINISPKSFFGEMFASKCFSFYHICLIISLVLITFSMQKKAEPSEPKTKKDFLKYSELTLDLNTAHPHLELSAANRKATFTVNTGGYHSHPDRFTSWIQVLSRESLSRRHYWEVEWTGGAIYVAVAYKNVGTSQFGSDDKSWALYCDKNSYIFYHKDVQTRLPGPGSSRVGVYLDHGAGVLAFYSVSETMTLLHRVQTTFTQPLHAGLRFYDYFLYSGGDSAEFVQLNENPDGNGGFGYVQSPSLLPN</sequence>
<dbReference type="InterPro" id="IPR003879">
    <property type="entry name" value="Butyrophylin_SPRY"/>
</dbReference>
<dbReference type="SUPFAM" id="SSF49899">
    <property type="entry name" value="Concanavalin A-like lectins/glucanases"/>
    <property type="match status" value="1"/>
</dbReference>
<reference evidence="12" key="3">
    <citation type="submission" date="2025-08" db="UniProtKB">
        <authorList>
            <consortium name="Ensembl"/>
        </authorList>
    </citation>
    <scope>IDENTIFICATION</scope>
    <source>
        <strain evidence="12">HNI</strain>
    </source>
</reference>
<dbReference type="PANTHER" id="PTHR25465">
    <property type="entry name" value="B-BOX DOMAIN CONTAINING"/>
    <property type="match status" value="1"/>
</dbReference>
<dbReference type="InterPro" id="IPR043136">
    <property type="entry name" value="B30.2/SPRY_sf"/>
</dbReference>
<accession>A0A3P9MMK8</accession>
<dbReference type="AlphaFoldDB" id="A0A3P9MMK8"/>
<dbReference type="PROSITE" id="PS00518">
    <property type="entry name" value="ZF_RING_1"/>
    <property type="match status" value="1"/>
</dbReference>
<dbReference type="Gene3D" id="3.30.160.60">
    <property type="entry name" value="Classic Zinc Finger"/>
    <property type="match status" value="1"/>
</dbReference>
<protein>
    <submittedName>
        <fullName evidence="12">Uncharacterized protein</fullName>
    </submittedName>
</protein>
<dbReference type="SMART" id="SM00184">
    <property type="entry name" value="RING"/>
    <property type="match status" value="1"/>
</dbReference>
<evidence type="ECO:0000256" key="7">
    <source>
        <dbReference type="SAM" id="Coils"/>
    </source>
</evidence>
<dbReference type="PROSITE" id="PS50089">
    <property type="entry name" value="ZF_RING_2"/>
    <property type="match status" value="1"/>
</dbReference>
<feature type="coiled-coil region" evidence="7">
    <location>
        <begin position="125"/>
        <end position="163"/>
    </location>
</feature>
<dbReference type="InterPro" id="IPR013083">
    <property type="entry name" value="Znf_RING/FYVE/PHD"/>
</dbReference>
<name>A0A3P9MMK8_ORYLA</name>
<feature type="region of interest" description="Disordered" evidence="8">
    <location>
        <begin position="68"/>
        <end position="91"/>
    </location>
</feature>
<evidence type="ECO:0000256" key="3">
    <source>
        <dbReference type="ARBA" id="ARBA00022771"/>
    </source>
</evidence>
<evidence type="ECO:0000259" key="9">
    <source>
        <dbReference type="PROSITE" id="PS50089"/>
    </source>
</evidence>
<organism evidence="12 13">
    <name type="scientific">Oryzias latipes</name>
    <name type="common">Japanese rice fish</name>
    <name type="synonym">Japanese killifish</name>
    <dbReference type="NCBI Taxonomy" id="8090"/>
    <lineage>
        <taxon>Eukaryota</taxon>
        <taxon>Metazoa</taxon>
        <taxon>Chordata</taxon>
        <taxon>Craniata</taxon>
        <taxon>Vertebrata</taxon>
        <taxon>Euteleostomi</taxon>
        <taxon>Actinopterygii</taxon>
        <taxon>Neopterygii</taxon>
        <taxon>Teleostei</taxon>
        <taxon>Neoteleostei</taxon>
        <taxon>Acanthomorphata</taxon>
        <taxon>Ovalentaria</taxon>
        <taxon>Atherinomorphae</taxon>
        <taxon>Beloniformes</taxon>
        <taxon>Adrianichthyidae</taxon>
        <taxon>Oryziinae</taxon>
        <taxon>Oryzias</taxon>
    </lineage>
</organism>
<feature type="domain" description="B30.2/SPRY" evidence="11">
    <location>
        <begin position="330"/>
        <end position="524"/>
    </location>
</feature>
<dbReference type="Proteomes" id="UP000265180">
    <property type="component" value="Chromosome 18"/>
</dbReference>
<evidence type="ECO:0000313" key="13">
    <source>
        <dbReference type="Proteomes" id="UP000265180"/>
    </source>
</evidence>
<evidence type="ECO:0000256" key="1">
    <source>
        <dbReference type="ARBA" id="ARBA00022588"/>
    </source>
</evidence>
<dbReference type="GO" id="GO:0045087">
    <property type="term" value="P:innate immune response"/>
    <property type="evidence" value="ECO:0007669"/>
    <property type="project" value="UniProtKB-KW"/>
</dbReference>
<dbReference type="Pfam" id="PF00622">
    <property type="entry name" value="SPRY"/>
    <property type="match status" value="1"/>
</dbReference>
<dbReference type="PROSITE" id="PS50119">
    <property type="entry name" value="ZF_BBOX"/>
    <property type="match status" value="1"/>
</dbReference>
<dbReference type="SMART" id="SM00589">
    <property type="entry name" value="PRY"/>
    <property type="match status" value="1"/>
</dbReference>
<dbReference type="PROSITE" id="PS50188">
    <property type="entry name" value="B302_SPRY"/>
    <property type="match status" value="1"/>
</dbReference>
<dbReference type="Ensembl" id="ENSORLT00020035251.1">
    <property type="protein sequence ID" value="ENSORLP00020034229.1"/>
    <property type="gene ID" value="ENSORLG00020020628.1"/>
</dbReference>
<dbReference type="GO" id="GO:0005737">
    <property type="term" value="C:cytoplasm"/>
    <property type="evidence" value="ECO:0007669"/>
    <property type="project" value="UniProtKB-ARBA"/>
</dbReference>
<dbReference type="PANTHER" id="PTHR25465:SF5">
    <property type="entry name" value="E3 UBIQUITIN_ISG15 LIGASE TRIM25-RELATED"/>
    <property type="match status" value="1"/>
</dbReference>
<dbReference type="PRINTS" id="PR01407">
    <property type="entry name" value="BUTYPHLNCDUF"/>
</dbReference>
<keyword evidence="5" id="KW-0391">Immunity</keyword>
<dbReference type="Pfam" id="PF13765">
    <property type="entry name" value="PRY"/>
    <property type="match status" value="1"/>
</dbReference>
<dbReference type="Pfam" id="PF00643">
    <property type="entry name" value="zf-B_box"/>
    <property type="match status" value="1"/>
</dbReference>
<feature type="domain" description="RING-type" evidence="9">
    <location>
        <begin position="15"/>
        <end position="58"/>
    </location>
</feature>
<reference evidence="12 13" key="2">
    <citation type="submission" date="2017-04" db="EMBL/GenBank/DDBJ databases">
        <title>CpG methylation of centromeres and impact of large insertions on vertebrate speciation.</title>
        <authorList>
            <person name="Ichikawa K."/>
            <person name="Yoshimura J."/>
            <person name="Morishita S."/>
        </authorList>
    </citation>
    <scope>NUCLEOTIDE SEQUENCE</scope>
    <source>
        <strain evidence="12 13">HNI</strain>
    </source>
</reference>
<evidence type="ECO:0000259" key="11">
    <source>
        <dbReference type="PROSITE" id="PS50188"/>
    </source>
</evidence>
<dbReference type="Gene3D" id="3.30.40.10">
    <property type="entry name" value="Zinc/RING finger domain, C3HC4 (zinc finger)"/>
    <property type="match status" value="1"/>
</dbReference>
<evidence type="ECO:0000256" key="2">
    <source>
        <dbReference type="ARBA" id="ARBA00022723"/>
    </source>
</evidence>
<reference key="1">
    <citation type="journal article" date="2007" name="Nature">
        <title>The medaka draft genome and insights into vertebrate genome evolution.</title>
        <authorList>
            <person name="Kasahara M."/>
            <person name="Naruse K."/>
            <person name="Sasaki S."/>
            <person name="Nakatani Y."/>
            <person name="Qu W."/>
            <person name="Ahsan B."/>
            <person name="Yamada T."/>
            <person name="Nagayasu Y."/>
            <person name="Doi K."/>
            <person name="Kasai Y."/>
            <person name="Jindo T."/>
            <person name="Kobayashi D."/>
            <person name="Shimada A."/>
            <person name="Toyoda A."/>
            <person name="Kuroki Y."/>
            <person name="Fujiyama A."/>
            <person name="Sasaki T."/>
            <person name="Shimizu A."/>
            <person name="Asakawa S."/>
            <person name="Shimizu N."/>
            <person name="Hashimoto S."/>
            <person name="Yang J."/>
            <person name="Lee Y."/>
            <person name="Matsushima K."/>
            <person name="Sugano S."/>
            <person name="Sakaizumi M."/>
            <person name="Narita T."/>
            <person name="Ohishi K."/>
            <person name="Haga S."/>
            <person name="Ohta F."/>
            <person name="Nomoto H."/>
            <person name="Nogata K."/>
            <person name="Morishita T."/>
            <person name="Endo T."/>
            <person name="Shin-I T."/>
            <person name="Takeda H."/>
            <person name="Morishita S."/>
            <person name="Kohara Y."/>
        </authorList>
    </citation>
    <scope>NUCLEOTIDE SEQUENCE [LARGE SCALE GENOMIC DNA]</scope>
    <source>
        <strain>Hd-rR</strain>
    </source>
</reference>
<keyword evidence="1" id="KW-0399">Innate immunity</keyword>
<evidence type="ECO:0000256" key="6">
    <source>
        <dbReference type="PROSITE-ProRule" id="PRU00024"/>
    </source>
</evidence>
<dbReference type="SUPFAM" id="SSF57850">
    <property type="entry name" value="RING/U-box"/>
    <property type="match status" value="1"/>
</dbReference>
<evidence type="ECO:0000256" key="5">
    <source>
        <dbReference type="ARBA" id="ARBA00022859"/>
    </source>
</evidence>
<dbReference type="Pfam" id="PF15227">
    <property type="entry name" value="zf-C3HC4_4"/>
    <property type="match status" value="1"/>
</dbReference>
<dbReference type="InterPro" id="IPR051051">
    <property type="entry name" value="E3_ubiq-ligase_TRIM/RNF"/>
</dbReference>
<dbReference type="SMART" id="SM00336">
    <property type="entry name" value="BBOX"/>
    <property type="match status" value="1"/>
</dbReference>
<keyword evidence="2" id="KW-0479">Metal-binding</keyword>
<evidence type="ECO:0000256" key="4">
    <source>
        <dbReference type="ARBA" id="ARBA00022833"/>
    </source>
</evidence>
<dbReference type="Gene3D" id="2.60.120.920">
    <property type="match status" value="1"/>
</dbReference>
<keyword evidence="4" id="KW-0862">Zinc</keyword>
<dbReference type="InterPro" id="IPR001841">
    <property type="entry name" value="Znf_RING"/>
</dbReference>
<keyword evidence="7" id="KW-0175">Coiled coil</keyword>
<reference evidence="12" key="4">
    <citation type="submission" date="2025-09" db="UniProtKB">
        <authorList>
            <consortium name="Ensembl"/>
        </authorList>
    </citation>
    <scope>IDENTIFICATION</scope>
    <source>
        <strain evidence="12">HNI</strain>
    </source>
</reference>